<dbReference type="InterPro" id="IPR006120">
    <property type="entry name" value="Resolvase_HTH_dom"/>
</dbReference>
<evidence type="ECO:0000256" key="1">
    <source>
        <dbReference type="ARBA" id="ARBA00009913"/>
    </source>
</evidence>
<dbReference type="EMBL" id="JANUAE010000015">
    <property type="protein sequence ID" value="MCS3711585.1"/>
    <property type="molecule type" value="Genomic_DNA"/>
</dbReference>
<feature type="active site" description="O-(5'-phospho-DNA)-serine intermediate" evidence="6 7">
    <location>
        <position position="9"/>
    </location>
</feature>
<gene>
    <name evidence="9" type="ORF">GGP61_003218</name>
</gene>
<name>A0A9X2Q7E6_9BACT</name>
<evidence type="ECO:0000256" key="7">
    <source>
        <dbReference type="PROSITE-ProRule" id="PRU10137"/>
    </source>
</evidence>
<dbReference type="RefSeq" id="WP_259124427.1">
    <property type="nucleotide sequence ID" value="NZ_JANUAE010000015.1"/>
</dbReference>
<comment type="similarity">
    <text evidence="1">Belongs to the site-specific recombinase resolvase family.</text>
</comment>
<dbReference type="Pfam" id="PF02796">
    <property type="entry name" value="HTH_7"/>
    <property type="match status" value="1"/>
</dbReference>
<evidence type="ECO:0000256" key="6">
    <source>
        <dbReference type="PIRSR" id="PIRSR606118-50"/>
    </source>
</evidence>
<dbReference type="SUPFAM" id="SSF46689">
    <property type="entry name" value="Homeodomain-like"/>
    <property type="match status" value="1"/>
</dbReference>
<sequence length="191" mass="21363">MKVGYARVSTGEQTLDMQIDALEDEGCEKIYSEKISGAAKERPKLQECMEHLREGDTLVVWKLDRLGRSMQDLVEKVESLGDQGIDFVSLQQDIDTTSAQGKLVFHIMAAMAEFERNMTRERTMAGLKAAKERGKTGGRPSALSEEDITQIQALMRDDEVSTKDICDRFDIGTSTLYRHVGPDGERRSGDN</sequence>
<keyword evidence="3" id="KW-0230">DNA invertase</keyword>
<dbReference type="InterPro" id="IPR006119">
    <property type="entry name" value="Resolv_N"/>
</dbReference>
<dbReference type="InterPro" id="IPR009057">
    <property type="entry name" value="Homeodomain-like_sf"/>
</dbReference>
<evidence type="ECO:0000256" key="5">
    <source>
        <dbReference type="ARBA" id="ARBA00023172"/>
    </source>
</evidence>
<dbReference type="PROSITE" id="PS00398">
    <property type="entry name" value="RECOMBINASES_2"/>
    <property type="match status" value="1"/>
</dbReference>
<dbReference type="InterPro" id="IPR006118">
    <property type="entry name" value="Recombinase_CS"/>
</dbReference>
<keyword evidence="4" id="KW-0238">DNA-binding</keyword>
<keyword evidence="2" id="KW-0229">DNA integration</keyword>
<dbReference type="Pfam" id="PF00239">
    <property type="entry name" value="Resolvase"/>
    <property type="match status" value="1"/>
</dbReference>
<dbReference type="InterPro" id="IPR036162">
    <property type="entry name" value="Resolvase-like_N_sf"/>
</dbReference>
<proteinExistence type="inferred from homology"/>
<reference evidence="9" key="1">
    <citation type="submission" date="2022-08" db="EMBL/GenBank/DDBJ databases">
        <title>Genomic Encyclopedia of Type Strains, Phase V (KMG-V): Genome sequencing to study the core and pangenomes of soil and plant-associated prokaryotes.</title>
        <authorList>
            <person name="Whitman W."/>
        </authorList>
    </citation>
    <scope>NUCLEOTIDE SEQUENCE</scope>
    <source>
        <strain evidence="9">SP3049</strain>
    </source>
</reference>
<feature type="domain" description="Resolvase/invertase-type recombinase catalytic" evidence="8">
    <location>
        <begin position="1"/>
        <end position="134"/>
    </location>
</feature>
<evidence type="ECO:0000259" key="8">
    <source>
        <dbReference type="PROSITE" id="PS51736"/>
    </source>
</evidence>
<dbReference type="PROSITE" id="PS00397">
    <property type="entry name" value="RECOMBINASES_1"/>
    <property type="match status" value="1"/>
</dbReference>
<dbReference type="InterPro" id="IPR050639">
    <property type="entry name" value="SSR_resolvase"/>
</dbReference>
<comment type="caution">
    <text evidence="9">The sequence shown here is derived from an EMBL/GenBank/DDBJ whole genome shotgun (WGS) entry which is preliminary data.</text>
</comment>
<dbReference type="PANTHER" id="PTHR30461">
    <property type="entry name" value="DNA-INVERTASE FROM LAMBDOID PROPHAGE"/>
    <property type="match status" value="1"/>
</dbReference>
<keyword evidence="5" id="KW-0233">DNA recombination</keyword>
<dbReference type="GO" id="GO:0015074">
    <property type="term" value="P:DNA integration"/>
    <property type="evidence" value="ECO:0007669"/>
    <property type="project" value="UniProtKB-KW"/>
</dbReference>
<accession>A0A9X2Q7E6</accession>
<dbReference type="SMART" id="SM00857">
    <property type="entry name" value="Resolvase"/>
    <property type="match status" value="1"/>
</dbReference>
<dbReference type="AlphaFoldDB" id="A0A9X2Q7E6"/>
<dbReference type="FunFam" id="3.40.50.1390:FF:000001">
    <property type="entry name" value="DNA recombinase"/>
    <property type="match status" value="1"/>
</dbReference>
<evidence type="ECO:0000256" key="2">
    <source>
        <dbReference type="ARBA" id="ARBA00022908"/>
    </source>
</evidence>
<dbReference type="Gene3D" id="3.40.50.1390">
    <property type="entry name" value="Resolvase, N-terminal catalytic domain"/>
    <property type="match status" value="1"/>
</dbReference>
<evidence type="ECO:0000313" key="9">
    <source>
        <dbReference type="EMBL" id="MCS3711585.1"/>
    </source>
</evidence>
<protein>
    <submittedName>
        <fullName evidence="9">DNA invertase Pin-like site-specific DNA recombinase</fullName>
    </submittedName>
</protein>
<dbReference type="PANTHER" id="PTHR30461:SF2">
    <property type="entry name" value="SERINE RECOMBINASE PINE-RELATED"/>
    <property type="match status" value="1"/>
</dbReference>
<dbReference type="CDD" id="cd00569">
    <property type="entry name" value="HTH_Hin_like"/>
    <property type="match status" value="1"/>
</dbReference>
<evidence type="ECO:0000256" key="4">
    <source>
        <dbReference type="ARBA" id="ARBA00023125"/>
    </source>
</evidence>
<dbReference type="GO" id="GO:0000150">
    <property type="term" value="F:DNA strand exchange activity"/>
    <property type="evidence" value="ECO:0007669"/>
    <property type="project" value="UniProtKB-KW"/>
</dbReference>
<evidence type="ECO:0000313" key="10">
    <source>
        <dbReference type="Proteomes" id="UP001155057"/>
    </source>
</evidence>
<dbReference type="Gene3D" id="1.10.10.60">
    <property type="entry name" value="Homeodomain-like"/>
    <property type="match status" value="1"/>
</dbReference>
<dbReference type="CDD" id="cd03768">
    <property type="entry name" value="SR_ResInv"/>
    <property type="match status" value="1"/>
</dbReference>
<dbReference type="Proteomes" id="UP001155057">
    <property type="component" value="Unassembled WGS sequence"/>
</dbReference>
<dbReference type="PROSITE" id="PS51736">
    <property type="entry name" value="RECOMBINASES_3"/>
    <property type="match status" value="1"/>
</dbReference>
<evidence type="ECO:0000256" key="3">
    <source>
        <dbReference type="ARBA" id="ARBA00023100"/>
    </source>
</evidence>
<dbReference type="GO" id="GO:0003677">
    <property type="term" value="F:DNA binding"/>
    <property type="evidence" value="ECO:0007669"/>
    <property type="project" value="UniProtKB-KW"/>
</dbReference>
<organism evidence="9 10">
    <name type="scientific">Salinibacter ruber</name>
    <dbReference type="NCBI Taxonomy" id="146919"/>
    <lineage>
        <taxon>Bacteria</taxon>
        <taxon>Pseudomonadati</taxon>
        <taxon>Rhodothermota</taxon>
        <taxon>Rhodothermia</taxon>
        <taxon>Rhodothermales</taxon>
        <taxon>Salinibacteraceae</taxon>
        <taxon>Salinibacter</taxon>
    </lineage>
</organism>
<dbReference type="SUPFAM" id="SSF53041">
    <property type="entry name" value="Resolvase-like"/>
    <property type="match status" value="1"/>
</dbReference>